<accession>A0AAU7DMX1</accession>
<organism evidence="2">
    <name type="scientific">Telmatobacter sp. DSM 110680</name>
    <dbReference type="NCBI Taxonomy" id="3036704"/>
    <lineage>
        <taxon>Bacteria</taxon>
        <taxon>Pseudomonadati</taxon>
        <taxon>Acidobacteriota</taxon>
        <taxon>Terriglobia</taxon>
        <taxon>Terriglobales</taxon>
        <taxon>Acidobacteriaceae</taxon>
        <taxon>Telmatobacter</taxon>
    </lineage>
</organism>
<sequence>MMGFFVAVLTRGMYRGTLHDANGIQPLRIQLGGRTREFDMNLVLVLVGSVVTAIAVLIF</sequence>
<keyword evidence="1" id="KW-1133">Transmembrane helix</keyword>
<gene>
    <name evidence="2" type="ORF">P8935_07385</name>
</gene>
<dbReference type="AlphaFoldDB" id="A0AAU7DMX1"/>
<proteinExistence type="predicted"/>
<keyword evidence="1" id="KW-0812">Transmembrane</keyword>
<evidence type="ECO:0000256" key="1">
    <source>
        <dbReference type="SAM" id="Phobius"/>
    </source>
</evidence>
<dbReference type="EMBL" id="CP121196">
    <property type="protein sequence ID" value="XBH19133.1"/>
    <property type="molecule type" value="Genomic_DNA"/>
</dbReference>
<protein>
    <submittedName>
        <fullName evidence="2">Uncharacterized protein</fullName>
    </submittedName>
</protein>
<dbReference type="RefSeq" id="WP_348264348.1">
    <property type="nucleotide sequence ID" value="NZ_CP121196.1"/>
</dbReference>
<keyword evidence="1" id="KW-0472">Membrane</keyword>
<reference evidence="2" key="1">
    <citation type="submission" date="2023-03" db="EMBL/GenBank/DDBJ databases">
        <title>Edaphobacter sp.</title>
        <authorList>
            <person name="Huber K.J."/>
            <person name="Papendorf J."/>
            <person name="Pilke C."/>
            <person name="Bunk B."/>
            <person name="Sproeer C."/>
            <person name="Pester M."/>
        </authorList>
    </citation>
    <scope>NUCLEOTIDE SEQUENCE</scope>
    <source>
        <strain evidence="2">DSM 110680</strain>
    </source>
</reference>
<evidence type="ECO:0000313" key="2">
    <source>
        <dbReference type="EMBL" id="XBH19133.1"/>
    </source>
</evidence>
<name>A0AAU7DMX1_9BACT</name>
<feature type="transmembrane region" description="Helical" evidence="1">
    <location>
        <begin position="38"/>
        <end position="58"/>
    </location>
</feature>